<proteinExistence type="predicted"/>
<evidence type="ECO:0000313" key="1">
    <source>
        <dbReference type="EMBL" id="WOT39456.1"/>
    </source>
</evidence>
<dbReference type="RefSeq" id="WP_230528858.1">
    <property type="nucleotide sequence ID" value="NZ_BMSO01000014.1"/>
</dbReference>
<dbReference type="EMBL" id="CP137524">
    <property type="protein sequence ID" value="WOT39456.1"/>
    <property type="molecule type" value="Genomic_DNA"/>
</dbReference>
<gene>
    <name evidence="1" type="ORF">R5U08_37275</name>
</gene>
<organism evidence="1 2">
    <name type="scientific">Streptomyces coeruleorubidus</name>
    <dbReference type="NCBI Taxonomy" id="116188"/>
    <lineage>
        <taxon>Bacteria</taxon>
        <taxon>Bacillati</taxon>
        <taxon>Actinomycetota</taxon>
        <taxon>Actinomycetes</taxon>
        <taxon>Kitasatosporales</taxon>
        <taxon>Streptomycetaceae</taxon>
        <taxon>Streptomyces</taxon>
    </lineage>
</organism>
<reference evidence="1 2" key="2">
    <citation type="journal article" date="2024" name="Microb. Biotechnol.">
        <title>The involvement of multiple ABC transporters in daunorubicin efflux in Streptomyces coeruleorubidus.</title>
        <authorList>
            <person name="Dong J."/>
            <person name="Ning J."/>
            <person name="Tian Y."/>
            <person name="Li H."/>
            <person name="Chen H."/>
            <person name="Guan W."/>
        </authorList>
    </citation>
    <scope>NUCLEOTIDE SEQUENCE [LARGE SCALE GENOMIC DNA]</scope>
    <source>
        <strain evidence="1 2">CICC 11043</strain>
    </source>
</reference>
<evidence type="ECO:0000313" key="2">
    <source>
        <dbReference type="Proteomes" id="UP001305002"/>
    </source>
</evidence>
<dbReference type="Proteomes" id="UP001305002">
    <property type="component" value="Chromosome"/>
</dbReference>
<protein>
    <submittedName>
        <fullName evidence="1">Uncharacterized protein</fullName>
    </submittedName>
</protein>
<reference evidence="1 2" key="1">
    <citation type="journal article" date="2021" name="J. Microbiol. Biotechnol.">
        <title>An Efficient Markerless Deletion System Suitable for the Industrial Strains of Streptomyces.</title>
        <authorList>
            <person name="Dong J."/>
            <person name="Wei J."/>
            <person name="Li H."/>
            <person name="Zhao S."/>
            <person name="Guan W."/>
        </authorList>
    </citation>
    <scope>NUCLEOTIDE SEQUENCE [LARGE SCALE GENOMIC DNA]</scope>
    <source>
        <strain evidence="1 2">CICC 11043</strain>
    </source>
</reference>
<accession>A0ABZ0KNP7</accession>
<sequence>MVKTRNAAGDSRIRYWFLDSSDLDFLGCHWRYSAHDDRVVSERLTSFVAGLPMSR</sequence>
<keyword evidence="2" id="KW-1185">Reference proteome</keyword>
<name>A0ABZ0KNP7_STRC4</name>